<gene>
    <name evidence="3" type="ORF">P5S46_10230</name>
</gene>
<reference evidence="3" key="1">
    <citation type="submission" date="2023-03" db="EMBL/GenBank/DDBJ databases">
        <title>Aeromonas caviae strain AC1520.</title>
        <authorList>
            <person name="Xie T."/>
            <person name="Zhang Q."/>
            <person name="Deng J."/>
            <person name="Li X."/>
        </authorList>
    </citation>
    <scope>NUCLEOTIDE SEQUENCE</scope>
    <source>
        <strain evidence="3">AC1520</strain>
    </source>
</reference>
<keyword evidence="2" id="KW-0812">Transmembrane</keyword>
<dbReference type="RefSeq" id="WP_252593474.1">
    <property type="nucleotide sequence ID" value="NZ_CP072326.1"/>
</dbReference>
<evidence type="ECO:0000313" key="3">
    <source>
        <dbReference type="EMBL" id="WFF99915.1"/>
    </source>
</evidence>
<keyword evidence="2" id="KW-1133">Transmembrane helix</keyword>
<feature type="region of interest" description="Disordered" evidence="1">
    <location>
        <begin position="1"/>
        <end position="31"/>
    </location>
</feature>
<protein>
    <submittedName>
        <fullName evidence="3">Uncharacterized protein</fullName>
    </submittedName>
</protein>
<feature type="transmembrane region" description="Helical" evidence="2">
    <location>
        <begin position="39"/>
        <end position="58"/>
    </location>
</feature>
<proteinExistence type="predicted"/>
<dbReference type="AlphaFoldDB" id="A0AAJ5ZE22"/>
<name>A0AAJ5ZE22_AERCA</name>
<evidence type="ECO:0000256" key="2">
    <source>
        <dbReference type="SAM" id="Phobius"/>
    </source>
</evidence>
<organism evidence="3 4">
    <name type="scientific">Aeromonas caviae</name>
    <name type="common">Aeromonas punctata</name>
    <dbReference type="NCBI Taxonomy" id="648"/>
    <lineage>
        <taxon>Bacteria</taxon>
        <taxon>Pseudomonadati</taxon>
        <taxon>Pseudomonadota</taxon>
        <taxon>Gammaproteobacteria</taxon>
        <taxon>Aeromonadales</taxon>
        <taxon>Aeromonadaceae</taxon>
        <taxon>Aeromonas</taxon>
    </lineage>
</organism>
<evidence type="ECO:0000256" key="1">
    <source>
        <dbReference type="SAM" id="MobiDB-lite"/>
    </source>
</evidence>
<accession>A0AAJ5ZE22</accession>
<dbReference type="Proteomes" id="UP001218423">
    <property type="component" value="Chromosome"/>
</dbReference>
<evidence type="ECO:0000313" key="4">
    <source>
        <dbReference type="Proteomes" id="UP001218423"/>
    </source>
</evidence>
<dbReference type="EMBL" id="CP120942">
    <property type="protein sequence ID" value="WFF99915.1"/>
    <property type="molecule type" value="Genomic_DNA"/>
</dbReference>
<sequence>MNKNKKDYIYNPKPFRRPRGPSSSPTPLPLTPSVKPGNAAFLVGLMLGFMAGFILAKLI</sequence>
<keyword evidence="2" id="KW-0472">Membrane</keyword>